<comment type="caution">
    <text evidence="1">The sequence shown here is derived from an EMBL/GenBank/DDBJ whole genome shotgun (WGS) entry which is preliminary data.</text>
</comment>
<name>A0ACB8Q7L7_9AGAM</name>
<keyword evidence="2" id="KW-1185">Reference proteome</keyword>
<organism evidence="1 2">
    <name type="scientific">Vararia minispora EC-137</name>
    <dbReference type="NCBI Taxonomy" id="1314806"/>
    <lineage>
        <taxon>Eukaryota</taxon>
        <taxon>Fungi</taxon>
        <taxon>Dikarya</taxon>
        <taxon>Basidiomycota</taxon>
        <taxon>Agaricomycotina</taxon>
        <taxon>Agaricomycetes</taxon>
        <taxon>Russulales</taxon>
        <taxon>Lachnocladiaceae</taxon>
        <taxon>Vararia</taxon>
    </lineage>
</organism>
<protein>
    <submittedName>
        <fullName evidence="1">Uncharacterized protein</fullName>
    </submittedName>
</protein>
<dbReference type="EMBL" id="MU273838">
    <property type="protein sequence ID" value="KAI0027793.1"/>
    <property type="molecule type" value="Genomic_DNA"/>
</dbReference>
<dbReference type="Proteomes" id="UP000814128">
    <property type="component" value="Unassembled WGS sequence"/>
</dbReference>
<accession>A0ACB8Q7L7</accession>
<gene>
    <name evidence="1" type="ORF">K488DRAFT_90455</name>
</gene>
<proteinExistence type="predicted"/>
<reference evidence="1" key="1">
    <citation type="submission" date="2021-02" db="EMBL/GenBank/DDBJ databases">
        <authorList>
            <consortium name="DOE Joint Genome Institute"/>
            <person name="Ahrendt S."/>
            <person name="Looney B.P."/>
            <person name="Miyauchi S."/>
            <person name="Morin E."/>
            <person name="Drula E."/>
            <person name="Courty P.E."/>
            <person name="Chicoki N."/>
            <person name="Fauchery L."/>
            <person name="Kohler A."/>
            <person name="Kuo A."/>
            <person name="Labutti K."/>
            <person name="Pangilinan J."/>
            <person name="Lipzen A."/>
            <person name="Riley R."/>
            <person name="Andreopoulos W."/>
            <person name="He G."/>
            <person name="Johnson J."/>
            <person name="Barry K.W."/>
            <person name="Grigoriev I.V."/>
            <person name="Nagy L."/>
            <person name="Hibbett D."/>
            <person name="Henrissat B."/>
            <person name="Matheny P.B."/>
            <person name="Labbe J."/>
            <person name="Martin F."/>
        </authorList>
    </citation>
    <scope>NUCLEOTIDE SEQUENCE</scope>
    <source>
        <strain evidence="1">EC-137</strain>
    </source>
</reference>
<evidence type="ECO:0000313" key="2">
    <source>
        <dbReference type="Proteomes" id="UP000814128"/>
    </source>
</evidence>
<sequence length="264" mass="28751">MLSREDENVLNCTLSKEQAKEGDYFAPRVQRLSLSQTDEADDFLGWTRRKDGKESGNAPAVPSGGGGGGGGGGFIGRFKMLGKIGGRREKGDGARGQERCQDAWRQCRVGCCVGNWGPASASTNALTDASCRPTLPARLRLHPCLTRLIFSKQHPAGWSAVYHGTVASGMADIRALEDVLPFWLLEYLLCRHVPVMPIVKVQDKLDRLAAASSTYPMPSPRSSVNMHSLSHSPHTCKAEEAWEILCNDVVLPLDMTLAAVRQYV</sequence>
<reference evidence="1" key="2">
    <citation type="journal article" date="2022" name="New Phytol.">
        <title>Evolutionary transition to the ectomycorrhizal habit in the genomes of a hyperdiverse lineage of mushroom-forming fungi.</title>
        <authorList>
            <person name="Looney B."/>
            <person name="Miyauchi S."/>
            <person name="Morin E."/>
            <person name="Drula E."/>
            <person name="Courty P.E."/>
            <person name="Kohler A."/>
            <person name="Kuo A."/>
            <person name="LaButti K."/>
            <person name="Pangilinan J."/>
            <person name="Lipzen A."/>
            <person name="Riley R."/>
            <person name="Andreopoulos W."/>
            <person name="He G."/>
            <person name="Johnson J."/>
            <person name="Nolan M."/>
            <person name="Tritt A."/>
            <person name="Barry K.W."/>
            <person name="Grigoriev I.V."/>
            <person name="Nagy L.G."/>
            <person name="Hibbett D."/>
            <person name="Henrissat B."/>
            <person name="Matheny P.B."/>
            <person name="Labbe J."/>
            <person name="Martin F.M."/>
        </authorList>
    </citation>
    <scope>NUCLEOTIDE SEQUENCE</scope>
    <source>
        <strain evidence="1">EC-137</strain>
    </source>
</reference>
<evidence type="ECO:0000313" key="1">
    <source>
        <dbReference type="EMBL" id="KAI0027793.1"/>
    </source>
</evidence>